<evidence type="ECO:0000256" key="1">
    <source>
        <dbReference type="SAM" id="MobiDB-lite"/>
    </source>
</evidence>
<dbReference type="InterPro" id="IPR021879">
    <property type="entry name" value="VC2046_fam"/>
</dbReference>
<dbReference type="RefSeq" id="WP_008485454.1">
    <property type="nucleotide sequence ID" value="NZ_AMRI01000019.1"/>
</dbReference>
<organism evidence="2 3">
    <name type="scientific">Gallaecimonas xiamenensis 3-C-1</name>
    <dbReference type="NCBI Taxonomy" id="745411"/>
    <lineage>
        <taxon>Bacteria</taxon>
        <taxon>Pseudomonadati</taxon>
        <taxon>Pseudomonadota</taxon>
        <taxon>Gammaproteobacteria</taxon>
        <taxon>Enterobacterales</taxon>
        <taxon>Gallaecimonadaceae</taxon>
        <taxon>Gallaecimonas</taxon>
    </lineage>
</organism>
<keyword evidence="3" id="KW-1185">Reference proteome</keyword>
<protein>
    <submittedName>
        <fullName evidence="2">Uncharacterized protein</fullName>
    </submittedName>
</protein>
<accession>K2JK98</accession>
<dbReference type="Proteomes" id="UP000006755">
    <property type="component" value="Unassembled WGS sequence"/>
</dbReference>
<feature type="region of interest" description="Disordered" evidence="1">
    <location>
        <begin position="45"/>
        <end position="74"/>
    </location>
</feature>
<gene>
    <name evidence="2" type="ORF">B3C1_13349</name>
</gene>
<evidence type="ECO:0000313" key="3">
    <source>
        <dbReference type="Proteomes" id="UP000006755"/>
    </source>
</evidence>
<dbReference type="STRING" id="745411.B3C1_13349"/>
<dbReference type="EMBL" id="AMRI01000019">
    <property type="protein sequence ID" value="EKE70984.1"/>
    <property type="molecule type" value="Genomic_DNA"/>
</dbReference>
<dbReference type="AlphaFoldDB" id="K2JK98"/>
<dbReference type="Pfam" id="PF11993">
    <property type="entry name" value="VC2046"/>
    <property type="match status" value="1"/>
</dbReference>
<evidence type="ECO:0000313" key="2">
    <source>
        <dbReference type="EMBL" id="EKE70984.1"/>
    </source>
</evidence>
<name>K2JK98_9GAMM</name>
<reference evidence="2 3" key="1">
    <citation type="journal article" date="2012" name="J. Bacteriol.">
        <title>Genome Sequence of Gallaecimonas xiamenensis Type Strain 3-C-1.</title>
        <authorList>
            <person name="Lai Q."/>
            <person name="Wang L."/>
            <person name="Wang W."/>
            <person name="Shao Z."/>
        </authorList>
    </citation>
    <scope>NUCLEOTIDE SEQUENCE [LARGE SCALE GENOMIC DNA]</scope>
    <source>
        <strain evidence="2 3">3-C-1</strain>
    </source>
</reference>
<dbReference type="OrthoDB" id="7061360at2"/>
<comment type="caution">
    <text evidence="2">The sequence shown here is derived from an EMBL/GenBank/DDBJ whole genome shotgun (WGS) entry which is preliminary data.</text>
</comment>
<proteinExistence type="predicted"/>
<sequence length="162" mass="17137">MQIKGLAFLDELELSPRLSSAVAAGQRSDFALLLAMLGNDLLEKPGLASPEPGKGLGPGAINTPPKRPWGADDRTPGRSIALSQAFHQDGIVGARLMDCLDPEPQLGREEDPKFLPETVLGDMDPKAAWQAKGKALPGYKGLTANADLGDVLSQMRHISTTA</sequence>